<keyword evidence="3" id="KW-1185">Reference proteome</keyword>
<organism evidence="2 3">
    <name type="scientific">Heterostelium pallidum (strain ATCC 26659 / Pp 5 / PN500)</name>
    <name type="common">Cellular slime mold</name>
    <name type="synonym">Polysphondylium pallidum</name>
    <dbReference type="NCBI Taxonomy" id="670386"/>
    <lineage>
        <taxon>Eukaryota</taxon>
        <taxon>Amoebozoa</taxon>
        <taxon>Evosea</taxon>
        <taxon>Eumycetozoa</taxon>
        <taxon>Dictyostelia</taxon>
        <taxon>Acytosteliales</taxon>
        <taxon>Acytosteliaceae</taxon>
        <taxon>Heterostelium</taxon>
    </lineage>
</organism>
<dbReference type="Gene3D" id="3.50.50.60">
    <property type="entry name" value="FAD/NAD(P)-binding domain"/>
    <property type="match status" value="1"/>
</dbReference>
<dbReference type="Proteomes" id="UP000001396">
    <property type="component" value="Unassembled WGS sequence"/>
</dbReference>
<dbReference type="PANTHER" id="PTHR10742">
    <property type="entry name" value="FLAVIN MONOAMINE OXIDASE"/>
    <property type="match status" value="1"/>
</dbReference>
<dbReference type="GO" id="GO:0016491">
    <property type="term" value="F:oxidoreductase activity"/>
    <property type="evidence" value="ECO:0007669"/>
    <property type="project" value="InterPro"/>
</dbReference>
<evidence type="ECO:0000259" key="1">
    <source>
        <dbReference type="Pfam" id="PF01593"/>
    </source>
</evidence>
<feature type="domain" description="Amine oxidase" evidence="1">
    <location>
        <begin position="15"/>
        <end position="397"/>
    </location>
</feature>
<dbReference type="SUPFAM" id="SSF51905">
    <property type="entry name" value="FAD/NAD(P)-binding domain"/>
    <property type="match status" value="1"/>
</dbReference>
<reference evidence="2 3" key="1">
    <citation type="journal article" date="2011" name="Genome Res.">
        <title>Phylogeny-wide analysis of social amoeba genomes highlights ancient origins for complex intercellular communication.</title>
        <authorList>
            <person name="Heidel A.J."/>
            <person name="Lawal H.M."/>
            <person name="Felder M."/>
            <person name="Schilde C."/>
            <person name="Helps N.R."/>
            <person name="Tunggal B."/>
            <person name="Rivero F."/>
            <person name="John U."/>
            <person name="Schleicher M."/>
            <person name="Eichinger L."/>
            <person name="Platzer M."/>
            <person name="Noegel A.A."/>
            <person name="Schaap P."/>
            <person name="Gloeckner G."/>
        </authorList>
    </citation>
    <scope>NUCLEOTIDE SEQUENCE [LARGE SCALE GENOMIC DNA]</scope>
    <source>
        <strain evidence="3">ATCC 26659 / Pp 5 / PN500</strain>
    </source>
</reference>
<dbReference type="PANTHER" id="PTHR10742:SF410">
    <property type="entry name" value="LYSINE-SPECIFIC HISTONE DEMETHYLASE 2"/>
    <property type="match status" value="1"/>
</dbReference>
<dbReference type="GeneID" id="31362437"/>
<comment type="caution">
    <text evidence="2">The sequence shown here is derived from an EMBL/GenBank/DDBJ whole genome shotgun (WGS) entry which is preliminary data.</text>
</comment>
<dbReference type="InterPro" id="IPR036188">
    <property type="entry name" value="FAD/NAD-bd_sf"/>
</dbReference>
<accession>D3BE03</accession>
<sequence>MNEVTSDVLIIGGGLSGLYAASQLLISGTLLRVVLLESSERIGGRVAQLNGMVDWPVELGGEFIHGVNTTTHRLIESQLFQLIPVFDKPRSFAIYLERANQLHYADDIVVNDHDDDKKSNGGLSLVFSIMKELYSGVLDRSASELPSSALSLQDYLIWRGVSTPMLSVFDAWLAKIWGTSIDRLGIDSLRRELAKPNALCSPTPTFRLKQSTKQLVNHLSKNIDIRLNSNVQSIIYNDNNIENKDKESLIKIITKDSKEYYCKRLLITIPIDKLKQLQFIDNKANNNNNNKNNNEQVNQLYKSINNIEMGKAIKIWFDGKPLRDDTDQYLACGFIGGELVDAANQLQPPINSQPGIIKVFLDQLNRVFQRNDSQSYYLTHHIQQWPSAYSYPSVLKQPTFNPFETISKVSIKD</sequence>
<name>D3BE03_HETP5</name>
<evidence type="ECO:0000313" key="2">
    <source>
        <dbReference type="EMBL" id="EFA80134.1"/>
    </source>
</evidence>
<dbReference type="EMBL" id="ADBJ01000031">
    <property type="protein sequence ID" value="EFA80134.1"/>
    <property type="molecule type" value="Genomic_DNA"/>
</dbReference>
<protein>
    <submittedName>
        <fullName evidence="2">Putative amino oxidase</fullName>
    </submittedName>
</protein>
<dbReference type="InterPro" id="IPR002937">
    <property type="entry name" value="Amino_oxidase"/>
</dbReference>
<dbReference type="RefSeq" id="XP_020432254.1">
    <property type="nucleotide sequence ID" value="XM_020577806.1"/>
</dbReference>
<gene>
    <name evidence="2" type="ORF">PPL_06956</name>
</gene>
<evidence type="ECO:0000313" key="3">
    <source>
        <dbReference type="Proteomes" id="UP000001396"/>
    </source>
</evidence>
<dbReference type="InParanoid" id="D3BE03"/>
<dbReference type="AlphaFoldDB" id="D3BE03"/>
<dbReference type="Pfam" id="PF01593">
    <property type="entry name" value="Amino_oxidase"/>
    <property type="match status" value="1"/>
</dbReference>
<dbReference type="STRING" id="670386.D3BE03"/>
<dbReference type="InterPro" id="IPR050281">
    <property type="entry name" value="Flavin_monoamine_oxidase"/>
</dbReference>
<dbReference type="FunCoup" id="D3BE03">
    <property type="interactions" value="549"/>
</dbReference>
<proteinExistence type="predicted"/>